<dbReference type="Proteomes" id="UP000002931">
    <property type="component" value="Unassembled WGS sequence"/>
</dbReference>
<evidence type="ECO:0000259" key="1">
    <source>
        <dbReference type="PROSITE" id="PS51819"/>
    </source>
</evidence>
<dbReference type="EMBL" id="AAMT01000001">
    <property type="protein sequence ID" value="EAQ14615.1"/>
    <property type="molecule type" value="Genomic_DNA"/>
</dbReference>
<evidence type="ECO:0000313" key="3">
    <source>
        <dbReference type="Proteomes" id="UP000002931"/>
    </source>
</evidence>
<dbReference type="Pfam" id="PF00903">
    <property type="entry name" value="Glyoxalase"/>
    <property type="match status" value="1"/>
</dbReference>
<dbReference type="SUPFAM" id="SSF54593">
    <property type="entry name" value="Glyoxalase/Bleomycin resistance protein/Dihydroxybiphenyl dioxygenase"/>
    <property type="match status" value="1"/>
</dbReference>
<proteinExistence type="predicted"/>
<name>A3V9M4_9RHOB</name>
<sequence length="117" mass="13062">MTVIRIVPNLPATDPVTLARFYAEVFDLDVPMDMGWIAFLQNDQSHQIELHTASEGGSGTDMPVISIEVDDFAATLDRLNARQITPSYGPVDEPWGIRRFYFSDPEGNLVNVVTHIN</sequence>
<protein>
    <submittedName>
        <fullName evidence="2">Glyoxalase family protein</fullName>
    </submittedName>
</protein>
<comment type="caution">
    <text evidence="2">The sequence shown here is derived from an EMBL/GenBank/DDBJ whole genome shotgun (WGS) entry which is preliminary data.</text>
</comment>
<organism evidence="2 3">
    <name type="scientific">Maritimibacter alkaliphilus HTCC2654</name>
    <dbReference type="NCBI Taxonomy" id="314271"/>
    <lineage>
        <taxon>Bacteria</taxon>
        <taxon>Pseudomonadati</taxon>
        <taxon>Pseudomonadota</taxon>
        <taxon>Alphaproteobacteria</taxon>
        <taxon>Rhodobacterales</taxon>
        <taxon>Roseobacteraceae</taxon>
        <taxon>Maritimibacter</taxon>
    </lineage>
</organism>
<dbReference type="InterPro" id="IPR029068">
    <property type="entry name" value="Glyas_Bleomycin-R_OHBP_Dase"/>
</dbReference>
<reference evidence="2 3" key="1">
    <citation type="journal article" date="2010" name="J. Bacteriol.">
        <title>Genome sequences of Pelagibaca bermudensis HTCC2601T and Maritimibacter alkaliphilus HTCC2654T, the type strains of two marine Roseobacter genera.</title>
        <authorList>
            <person name="Thrash J.C."/>
            <person name="Cho J.C."/>
            <person name="Ferriera S."/>
            <person name="Johnson J."/>
            <person name="Vergin K.L."/>
            <person name="Giovannoni S.J."/>
        </authorList>
    </citation>
    <scope>NUCLEOTIDE SEQUENCE [LARGE SCALE GENOMIC DNA]</scope>
    <source>
        <strain evidence="2 3">HTCC2654</strain>
    </source>
</reference>
<accession>A3V9M4</accession>
<evidence type="ECO:0000313" key="2">
    <source>
        <dbReference type="EMBL" id="EAQ14615.1"/>
    </source>
</evidence>
<dbReference type="HOGENOM" id="CLU_046006_13_3_5"/>
<keyword evidence="3" id="KW-1185">Reference proteome</keyword>
<dbReference type="Gene3D" id="3.10.180.10">
    <property type="entry name" value="2,3-Dihydroxybiphenyl 1,2-Dioxygenase, domain 1"/>
    <property type="match status" value="1"/>
</dbReference>
<dbReference type="InterPro" id="IPR004360">
    <property type="entry name" value="Glyas_Fos-R_dOase_dom"/>
</dbReference>
<feature type="domain" description="VOC" evidence="1">
    <location>
        <begin position="1"/>
        <end position="115"/>
    </location>
</feature>
<dbReference type="eggNOG" id="COG0346">
    <property type="taxonomic scope" value="Bacteria"/>
</dbReference>
<dbReference type="PROSITE" id="PS51819">
    <property type="entry name" value="VOC"/>
    <property type="match status" value="1"/>
</dbReference>
<dbReference type="RefSeq" id="WP_008334345.1">
    <property type="nucleotide sequence ID" value="NZ_CH902578.1"/>
</dbReference>
<dbReference type="InterPro" id="IPR037523">
    <property type="entry name" value="VOC_core"/>
</dbReference>
<dbReference type="STRING" id="314271.RB2654_18568"/>
<dbReference type="AlphaFoldDB" id="A3V9M4"/>
<dbReference type="OrthoDB" id="9798201at2"/>
<gene>
    <name evidence="2" type="ORF">RB2654_18568</name>
</gene>